<evidence type="ECO:0008006" key="4">
    <source>
        <dbReference type="Google" id="ProtNLM"/>
    </source>
</evidence>
<name>A0A074KWK8_9BACT</name>
<proteinExistence type="predicted"/>
<dbReference type="Proteomes" id="UP000027821">
    <property type="component" value="Unassembled WGS sequence"/>
</dbReference>
<evidence type="ECO:0000313" key="2">
    <source>
        <dbReference type="EMBL" id="KEO74366.1"/>
    </source>
</evidence>
<dbReference type="RefSeq" id="WP_035072290.1">
    <property type="nucleotide sequence ID" value="NZ_JMIH01000015.1"/>
</dbReference>
<accession>A0A074KWK8</accession>
<evidence type="ECO:0000313" key="3">
    <source>
        <dbReference type="Proteomes" id="UP000027821"/>
    </source>
</evidence>
<dbReference type="OrthoDB" id="1495718at2"/>
<dbReference type="InterPro" id="IPR021428">
    <property type="entry name" value="DUF3078"/>
</dbReference>
<protein>
    <recommendedName>
        <fullName evidence="4">DUF3078 domain-containing protein</fullName>
    </recommendedName>
</protein>
<dbReference type="EMBL" id="JMIH01000015">
    <property type="protein sequence ID" value="KEO74366.1"/>
    <property type="molecule type" value="Genomic_DNA"/>
</dbReference>
<keyword evidence="3" id="KW-1185">Reference proteome</keyword>
<feature type="chain" id="PRO_5001695463" description="DUF3078 domain-containing protein" evidence="1">
    <location>
        <begin position="22"/>
        <end position="330"/>
    </location>
</feature>
<sequence>MLRIFGLFLLLFLISETTAIAQDLGNIKADTVFIDGDTLIILGDSLLITPEAQPVYWEKGGNFNLSIQQVSLTNWSAGGQSSLALNTGITLFANFNKDNKIWDTKLTVSYGFNRQTERNFPTRKTNDNFIFISKYGRELSPQLYLSTQIDARTQLLKGYRYFRPAAQEREQRTLISDLLSPAYIQSSTGLNYQKEFKNKDMVSVILSPFTGRFTVVLNDSLSRAGAFGVMPGEMVRPEAGISLGSSAKLTLMENISWRADLNLFSNYERLGNMVVNFNSILNMKINRFITTRIETILIYDENVFIEMEDGTKSRAIQLQNLINFGLGIDF</sequence>
<evidence type="ECO:0000256" key="1">
    <source>
        <dbReference type="SAM" id="SignalP"/>
    </source>
</evidence>
<comment type="caution">
    <text evidence="2">The sequence shown here is derived from an EMBL/GenBank/DDBJ whole genome shotgun (WGS) entry which is preliminary data.</text>
</comment>
<feature type="signal peptide" evidence="1">
    <location>
        <begin position="1"/>
        <end position="21"/>
    </location>
</feature>
<reference evidence="2 3" key="1">
    <citation type="submission" date="2014-04" db="EMBL/GenBank/DDBJ databases">
        <title>Characterization and application of a salt tolerant electro-active bacterium.</title>
        <authorList>
            <person name="Yang L."/>
            <person name="Wei S."/>
            <person name="Tay Q.X.M."/>
        </authorList>
    </citation>
    <scope>NUCLEOTIDE SEQUENCE [LARGE SCALE GENOMIC DNA]</scope>
    <source>
        <strain evidence="2 3">LY1</strain>
    </source>
</reference>
<gene>
    <name evidence="2" type="ORF">EL17_06415</name>
</gene>
<keyword evidence="1" id="KW-0732">Signal</keyword>
<dbReference type="STRING" id="1048983.EL17_06415"/>
<dbReference type="eggNOG" id="COG3137">
    <property type="taxonomic scope" value="Bacteria"/>
</dbReference>
<dbReference type="AlphaFoldDB" id="A0A074KWK8"/>
<dbReference type="Pfam" id="PF11276">
    <property type="entry name" value="DUF3078"/>
    <property type="match status" value="1"/>
</dbReference>
<organism evidence="2 3">
    <name type="scientific">Anditalea andensis</name>
    <dbReference type="NCBI Taxonomy" id="1048983"/>
    <lineage>
        <taxon>Bacteria</taxon>
        <taxon>Pseudomonadati</taxon>
        <taxon>Bacteroidota</taxon>
        <taxon>Cytophagia</taxon>
        <taxon>Cytophagales</taxon>
        <taxon>Cytophagaceae</taxon>
        <taxon>Anditalea</taxon>
    </lineage>
</organism>